<feature type="transmembrane region" description="Helical" evidence="13">
    <location>
        <begin position="85"/>
        <end position="109"/>
    </location>
</feature>
<dbReference type="PANTHER" id="PTHR22888">
    <property type="entry name" value="CYTOCHROME C OXIDASE, SUBUNIT II"/>
    <property type="match status" value="1"/>
</dbReference>
<evidence type="ECO:0000256" key="11">
    <source>
        <dbReference type="RuleBase" id="RU004024"/>
    </source>
</evidence>
<feature type="domain" description="Cytochrome oxidase subunit II transmembrane region profile" evidence="15">
    <location>
        <begin position="62"/>
        <end position="158"/>
    </location>
</feature>
<evidence type="ECO:0000256" key="10">
    <source>
        <dbReference type="RuleBase" id="RU000456"/>
    </source>
</evidence>
<comment type="subcellular location">
    <subcellularLocation>
        <location evidence="10">Cell membrane</location>
        <topology evidence="10">Multi-pass membrane protein</topology>
    </subcellularLocation>
    <subcellularLocation>
        <location evidence="1">Membrane</location>
        <topology evidence="1">Multi-pass membrane protein</topology>
    </subcellularLocation>
</comment>
<dbReference type="Proteomes" id="UP001228581">
    <property type="component" value="Unassembled WGS sequence"/>
</dbReference>
<feature type="transmembrane region" description="Helical" evidence="13">
    <location>
        <begin position="43"/>
        <end position="65"/>
    </location>
</feature>
<comment type="catalytic activity">
    <reaction evidence="11">
        <text>4 Fe(II)-[cytochrome c] + O2 + 8 H(+)(in) = 4 Fe(III)-[cytochrome c] + 2 H2O + 4 H(+)(out)</text>
        <dbReference type="Rhea" id="RHEA:11436"/>
        <dbReference type="Rhea" id="RHEA-COMP:10350"/>
        <dbReference type="Rhea" id="RHEA-COMP:14399"/>
        <dbReference type="ChEBI" id="CHEBI:15377"/>
        <dbReference type="ChEBI" id="CHEBI:15378"/>
        <dbReference type="ChEBI" id="CHEBI:15379"/>
        <dbReference type="ChEBI" id="CHEBI:29033"/>
        <dbReference type="ChEBI" id="CHEBI:29034"/>
        <dbReference type="EC" id="7.1.1.9"/>
    </reaction>
</comment>
<dbReference type="InterPro" id="IPR002429">
    <property type="entry name" value="CcO_II-like_C"/>
</dbReference>
<dbReference type="InterPro" id="IPR011759">
    <property type="entry name" value="Cyt_c_oxidase_su2_TM_dom"/>
</dbReference>
<dbReference type="SUPFAM" id="SSF81464">
    <property type="entry name" value="Cytochrome c oxidase subunit II-like, transmembrane region"/>
    <property type="match status" value="1"/>
</dbReference>
<organism evidence="16 17">
    <name type="scientific">Xanthocytophaga flava</name>
    <dbReference type="NCBI Taxonomy" id="3048013"/>
    <lineage>
        <taxon>Bacteria</taxon>
        <taxon>Pseudomonadati</taxon>
        <taxon>Bacteroidota</taxon>
        <taxon>Cytophagia</taxon>
        <taxon>Cytophagales</taxon>
        <taxon>Rhodocytophagaceae</taxon>
        <taxon>Xanthocytophaga</taxon>
    </lineage>
</organism>
<feature type="transmembrane region" description="Helical" evidence="13">
    <location>
        <begin position="6"/>
        <end position="23"/>
    </location>
</feature>
<gene>
    <name evidence="16" type="ORF">QNI19_06205</name>
</gene>
<dbReference type="PROSITE" id="PS50999">
    <property type="entry name" value="COX2_TM"/>
    <property type="match status" value="1"/>
</dbReference>
<evidence type="ECO:0000313" key="16">
    <source>
        <dbReference type="EMBL" id="MDJ1492515.1"/>
    </source>
</evidence>
<dbReference type="PRINTS" id="PR01166">
    <property type="entry name" value="CYCOXIDASEII"/>
</dbReference>
<name>A0ABT7CHP7_9BACT</name>
<evidence type="ECO:0000259" key="14">
    <source>
        <dbReference type="PROSITE" id="PS50857"/>
    </source>
</evidence>
<dbReference type="PANTHER" id="PTHR22888:SF9">
    <property type="entry name" value="CYTOCHROME C OXIDASE SUBUNIT 2"/>
    <property type="match status" value="1"/>
</dbReference>
<dbReference type="EC" id="7.1.1.9" evidence="11"/>
<keyword evidence="11" id="KW-0186">Copper</keyword>
<evidence type="ECO:0000256" key="2">
    <source>
        <dbReference type="ARBA" id="ARBA00007866"/>
    </source>
</evidence>
<evidence type="ECO:0000256" key="9">
    <source>
        <dbReference type="ARBA" id="ARBA00023136"/>
    </source>
</evidence>
<evidence type="ECO:0000259" key="15">
    <source>
        <dbReference type="PROSITE" id="PS50999"/>
    </source>
</evidence>
<dbReference type="InterPro" id="IPR045187">
    <property type="entry name" value="CcO_II"/>
</dbReference>
<evidence type="ECO:0000256" key="12">
    <source>
        <dbReference type="SAM" id="MobiDB-lite"/>
    </source>
</evidence>
<keyword evidence="11" id="KW-0479">Metal-binding</keyword>
<keyword evidence="3 10" id="KW-0813">Transport</keyword>
<comment type="cofactor">
    <cofactor evidence="11">
        <name>Cu cation</name>
        <dbReference type="ChEBI" id="CHEBI:23378"/>
    </cofactor>
    <text evidence="11">Binds a copper A center.</text>
</comment>
<evidence type="ECO:0000313" key="17">
    <source>
        <dbReference type="Proteomes" id="UP001228581"/>
    </source>
</evidence>
<keyword evidence="7 10" id="KW-0249">Electron transport</keyword>
<proteinExistence type="inferred from homology"/>
<dbReference type="RefSeq" id="WP_313993470.1">
    <property type="nucleotide sequence ID" value="NZ_JASJOR010000001.1"/>
</dbReference>
<reference evidence="16 17" key="1">
    <citation type="submission" date="2023-05" db="EMBL/GenBank/DDBJ databases">
        <authorList>
            <person name="Zhang X."/>
        </authorList>
    </citation>
    <scope>NUCLEOTIDE SEQUENCE [LARGE SCALE GENOMIC DNA]</scope>
    <source>
        <strain evidence="16 17">DM2B3-1</strain>
    </source>
</reference>
<evidence type="ECO:0000256" key="1">
    <source>
        <dbReference type="ARBA" id="ARBA00004141"/>
    </source>
</evidence>
<dbReference type="InterPro" id="IPR008972">
    <property type="entry name" value="Cupredoxin"/>
</dbReference>
<comment type="function">
    <text evidence="11">Subunits I and II form the functional core of the enzyme complex. Electrons originating in cytochrome c are transferred via heme a and Cu(A) to the binuclear center formed by heme a3 and Cu(B).</text>
</comment>
<evidence type="ECO:0000256" key="13">
    <source>
        <dbReference type="SAM" id="Phobius"/>
    </source>
</evidence>
<sequence length="376" mass="42281">MITAIIVTGLLLIVAILVTVFRVQSLISITKKADERVGTSNKVNAVLFPVFLVIGFGLAIWISFYSDKFLLPEASSTHGKETDNLFWITMGVIGAVFFATHILLFWFPFQYQYKKERRATFYPHNNNLEVVWTIIPGIVLTTLVISGWWVWRDIMKDAPEDAVVVELVGKQFNWIVRYPGDKQAVLGQSKSELGRYDYRLIDATNEIGIDFTDVNSFDDFTSTEIHIPKGKPVLLKIHARDVLHSVFMPHFRLKMDAVPGMQTRFWFVPEKTTAEMRAELDNPNFNYELACTEVCGRGHFSMRTLVVVDEPAEYAKWVANRKPFLAQNRDYLKLVPANLKEKALQVVGPEEGAEPAAAPADSAAAPAVASVPVATK</sequence>
<dbReference type="Pfam" id="PF02790">
    <property type="entry name" value="COX2_TM"/>
    <property type="match status" value="1"/>
</dbReference>
<dbReference type="Gene3D" id="1.10.287.90">
    <property type="match status" value="1"/>
</dbReference>
<keyword evidence="8 13" id="KW-1133">Transmembrane helix</keyword>
<comment type="similarity">
    <text evidence="2 10">Belongs to the cytochrome c oxidase subunit 2 family.</text>
</comment>
<dbReference type="SUPFAM" id="SSF49503">
    <property type="entry name" value="Cupredoxins"/>
    <property type="match status" value="1"/>
</dbReference>
<evidence type="ECO:0000256" key="8">
    <source>
        <dbReference type="ARBA" id="ARBA00022989"/>
    </source>
</evidence>
<dbReference type="Pfam" id="PF00116">
    <property type="entry name" value="COX2"/>
    <property type="match status" value="1"/>
</dbReference>
<evidence type="ECO:0000256" key="3">
    <source>
        <dbReference type="ARBA" id="ARBA00022448"/>
    </source>
</evidence>
<evidence type="ECO:0000256" key="5">
    <source>
        <dbReference type="ARBA" id="ARBA00022692"/>
    </source>
</evidence>
<keyword evidence="6" id="KW-1278">Translocase</keyword>
<dbReference type="PROSITE" id="PS50857">
    <property type="entry name" value="COX2_CUA"/>
    <property type="match status" value="1"/>
</dbReference>
<feature type="domain" description="Cytochrome oxidase subunit II copper A binding" evidence="14">
    <location>
        <begin position="160"/>
        <end position="320"/>
    </location>
</feature>
<evidence type="ECO:0000256" key="7">
    <source>
        <dbReference type="ARBA" id="ARBA00022982"/>
    </source>
</evidence>
<dbReference type="Gene3D" id="2.60.40.420">
    <property type="entry name" value="Cupredoxins - blue copper proteins"/>
    <property type="match status" value="1"/>
</dbReference>
<keyword evidence="9 13" id="KW-0472">Membrane</keyword>
<accession>A0ABT7CHP7</accession>
<dbReference type="EMBL" id="JASJOT010000003">
    <property type="protein sequence ID" value="MDJ1492515.1"/>
    <property type="molecule type" value="Genomic_DNA"/>
</dbReference>
<keyword evidence="4 10" id="KW-0679">Respiratory chain</keyword>
<evidence type="ECO:0000256" key="4">
    <source>
        <dbReference type="ARBA" id="ARBA00022660"/>
    </source>
</evidence>
<keyword evidence="5 10" id="KW-0812">Transmembrane</keyword>
<evidence type="ECO:0000256" key="6">
    <source>
        <dbReference type="ARBA" id="ARBA00022967"/>
    </source>
</evidence>
<feature type="transmembrane region" description="Helical" evidence="13">
    <location>
        <begin position="130"/>
        <end position="151"/>
    </location>
</feature>
<dbReference type="InterPro" id="IPR036257">
    <property type="entry name" value="Cyt_c_oxidase_su2_TM_sf"/>
</dbReference>
<keyword evidence="17" id="KW-1185">Reference proteome</keyword>
<protein>
    <recommendedName>
        <fullName evidence="11">Cytochrome c oxidase subunit 2</fullName>
        <ecNumber evidence="11">7.1.1.9</ecNumber>
    </recommendedName>
</protein>
<feature type="region of interest" description="Disordered" evidence="12">
    <location>
        <begin position="349"/>
        <end position="376"/>
    </location>
</feature>
<comment type="caution">
    <text evidence="16">The sequence shown here is derived from an EMBL/GenBank/DDBJ whole genome shotgun (WGS) entry which is preliminary data.</text>
</comment>